<evidence type="ECO:0000256" key="7">
    <source>
        <dbReference type="ARBA" id="ARBA00023143"/>
    </source>
</evidence>
<evidence type="ECO:0000256" key="2">
    <source>
        <dbReference type="ARBA" id="ARBA00004370"/>
    </source>
</evidence>
<comment type="subunit">
    <text evidence="4 9">The basal body constitutes a major portion of the flagellar organelle and consists of four rings (L,P,S, and M) mounted on a central rod.</text>
</comment>
<organism evidence="10 11">
    <name type="scientific">Lautropia dentalis</name>
    <dbReference type="NCBI Taxonomy" id="2490857"/>
    <lineage>
        <taxon>Bacteria</taxon>
        <taxon>Pseudomonadati</taxon>
        <taxon>Pseudomonadota</taxon>
        <taxon>Betaproteobacteria</taxon>
        <taxon>Burkholderiales</taxon>
        <taxon>Burkholderiaceae</taxon>
        <taxon>Lautropia</taxon>
    </lineage>
</organism>
<evidence type="ECO:0000313" key="11">
    <source>
        <dbReference type="Proteomes" id="UP000270261"/>
    </source>
</evidence>
<evidence type="ECO:0000256" key="3">
    <source>
        <dbReference type="ARBA" id="ARBA00006929"/>
    </source>
</evidence>
<comment type="subcellular location">
    <subcellularLocation>
        <location evidence="9">Cell outer membrane</location>
    </subcellularLocation>
    <subcellularLocation>
        <location evidence="9">Bacterial flagellum basal body</location>
    </subcellularLocation>
    <subcellularLocation>
        <location evidence="2">Membrane</location>
    </subcellularLocation>
</comment>
<reference evidence="10 11" key="1">
    <citation type="submission" date="2018-11" db="EMBL/GenBank/DDBJ databases">
        <title>Genome sequencing of Lautropia sp. KCOM 2505 (= ChDC F240).</title>
        <authorList>
            <person name="Kook J.-K."/>
            <person name="Park S.-N."/>
            <person name="Lim Y.K."/>
        </authorList>
    </citation>
    <scope>NUCLEOTIDE SEQUENCE [LARGE SCALE GENOMIC DNA]</scope>
    <source>
        <strain evidence="10 11">KCOM 2505</strain>
    </source>
</reference>
<name>A0A426FR40_9BURK</name>
<dbReference type="PANTHER" id="PTHR34933">
    <property type="entry name" value="FLAGELLAR L-RING PROTEIN"/>
    <property type="match status" value="1"/>
</dbReference>
<sequence>MKTDHGTIMRAAWFLSLGRRGAGTDGRPVHSGRTRSMSLALMLLWLGGCSTVLPPDPRIDTPMVDHNRLASMRARPEPQANGSIFQAGAQRNIFEDRRARQPGDMLTIVLEERLVAKQSSNSTIGRKGGGSAKFGALPFLKDDKLGKLGLEASTSNSFEGKGTAGNENQFAGTITVTVVEVLPNGNLVVSGEKQVGINQGVETLKFAGVVDPLTIMPGNTVSSTQVADARMQVRDAGDIDRVQTTGWLTRFFLSVMPI</sequence>
<dbReference type="GO" id="GO:0003774">
    <property type="term" value="F:cytoskeletal motor activity"/>
    <property type="evidence" value="ECO:0007669"/>
    <property type="project" value="InterPro"/>
</dbReference>
<dbReference type="GO" id="GO:0009279">
    <property type="term" value="C:cell outer membrane"/>
    <property type="evidence" value="ECO:0007669"/>
    <property type="project" value="UniProtKB-SubCell"/>
</dbReference>
<evidence type="ECO:0000256" key="5">
    <source>
        <dbReference type="ARBA" id="ARBA00022729"/>
    </source>
</evidence>
<evidence type="ECO:0000256" key="4">
    <source>
        <dbReference type="ARBA" id="ARBA00011439"/>
    </source>
</evidence>
<dbReference type="PANTHER" id="PTHR34933:SF3">
    <property type="entry name" value="FLAGELLAR L-RING PROTEIN"/>
    <property type="match status" value="1"/>
</dbReference>
<evidence type="ECO:0000256" key="8">
    <source>
        <dbReference type="ARBA" id="ARBA00023237"/>
    </source>
</evidence>
<dbReference type="EMBL" id="RRUE01000001">
    <property type="protein sequence ID" value="RRN45176.1"/>
    <property type="molecule type" value="Genomic_DNA"/>
</dbReference>
<gene>
    <name evidence="9" type="primary">flgH</name>
    <name evidence="10" type="ORF">EHV23_02720</name>
</gene>
<comment type="caution">
    <text evidence="10">The sequence shown here is derived from an EMBL/GenBank/DDBJ whole genome shotgun (WGS) entry which is preliminary data.</text>
</comment>
<dbReference type="AlphaFoldDB" id="A0A426FR40"/>
<keyword evidence="8 9" id="KW-0998">Cell outer membrane</keyword>
<keyword evidence="10" id="KW-0969">Cilium</keyword>
<dbReference type="GO" id="GO:0071973">
    <property type="term" value="P:bacterial-type flagellum-dependent cell motility"/>
    <property type="evidence" value="ECO:0007669"/>
    <property type="project" value="InterPro"/>
</dbReference>
<dbReference type="GO" id="GO:0009427">
    <property type="term" value="C:bacterial-type flagellum basal body, distal rod, L ring"/>
    <property type="evidence" value="ECO:0007669"/>
    <property type="project" value="InterPro"/>
</dbReference>
<keyword evidence="7 9" id="KW-0975">Bacterial flagellum</keyword>
<accession>A0A426FR40</accession>
<proteinExistence type="inferred from homology"/>
<evidence type="ECO:0000313" key="10">
    <source>
        <dbReference type="EMBL" id="RRN45176.1"/>
    </source>
</evidence>
<dbReference type="Proteomes" id="UP000270261">
    <property type="component" value="Unassembled WGS sequence"/>
</dbReference>
<dbReference type="PRINTS" id="PR01008">
    <property type="entry name" value="FLGLRINGFLGH"/>
</dbReference>
<keyword evidence="6 9" id="KW-0472">Membrane</keyword>
<evidence type="ECO:0000256" key="6">
    <source>
        <dbReference type="ARBA" id="ARBA00023136"/>
    </source>
</evidence>
<protein>
    <recommendedName>
        <fullName evidence="9">Flagellar L-ring protein</fullName>
    </recommendedName>
    <alternativeName>
        <fullName evidence="9">Basal body L-ring protein</fullName>
    </alternativeName>
</protein>
<dbReference type="InterPro" id="IPR000527">
    <property type="entry name" value="Flag_Lring"/>
</dbReference>
<evidence type="ECO:0000256" key="9">
    <source>
        <dbReference type="HAMAP-Rule" id="MF_00415"/>
    </source>
</evidence>
<keyword evidence="10" id="KW-0966">Cell projection</keyword>
<keyword evidence="10" id="KW-0282">Flagellum</keyword>
<dbReference type="Pfam" id="PF02107">
    <property type="entry name" value="FlgH"/>
    <property type="match status" value="1"/>
</dbReference>
<keyword evidence="5" id="KW-0732">Signal</keyword>
<keyword evidence="11" id="KW-1185">Reference proteome</keyword>
<evidence type="ECO:0000256" key="1">
    <source>
        <dbReference type="ARBA" id="ARBA00002591"/>
    </source>
</evidence>
<dbReference type="HAMAP" id="MF_00415">
    <property type="entry name" value="FlgH"/>
    <property type="match status" value="1"/>
</dbReference>
<comment type="function">
    <text evidence="1 9">Assembles around the rod to form the L-ring and probably protects the motor/basal body from shearing forces during rotation.</text>
</comment>
<comment type="similarity">
    <text evidence="3 9">Belongs to the FlgH family.</text>
</comment>